<dbReference type="GO" id="GO:0052381">
    <property type="term" value="F:tRNA dimethylallyltransferase activity"/>
    <property type="evidence" value="ECO:0007669"/>
    <property type="project" value="UniProtKB-UniRule"/>
</dbReference>
<comment type="catalytic activity">
    <reaction evidence="9 10 11">
        <text>adenosine(37) in tRNA + dimethylallyl diphosphate = N(6)-dimethylallyladenosine(37) in tRNA + diphosphate</text>
        <dbReference type="Rhea" id="RHEA:26482"/>
        <dbReference type="Rhea" id="RHEA-COMP:10162"/>
        <dbReference type="Rhea" id="RHEA-COMP:10375"/>
        <dbReference type="ChEBI" id="CHEBI:33019"/>
        <dbReference type="ChEBI" id="CHEBI:57623"/>
        <dbReference type="ChEBI" id="CHEBI:74411"/>
        <dbReference type="ChEBI" id="CHEBI:74415"/>
        <dbReference type="EC" id="2.5.1.75"/>
    </reaction>
</comment>
<keyword evidence="7 10" id="KW-0067">ATP-binding</keyword>
<keyword evidence="4 10" id="KW-0808">Transferase</keyword>
<dbReference type="HAMAP" id="MF_00185">
    <property type="entry name" value="IPP_trans"/>
    <property type="match status" value="1"/>
</dbReference>
<evidence type="ECO:0000256" key="2">
    <source>
        <dbReference type="ARBA" id="ARBA00003213"/>
    </source>
</evidence>
<comment type="cofactor">
    <cofactor evidence="1 10">
        <name>Mg(2+)</name>
        <dbReference type="ChEBI" id="CHEBI:18420"/>
    </cofactor>
</comment>
<gene>
    <name evidence="10 14" type="primary">miaA</name>
    <name evidence="14" type="ORF">HGQ17_13325</name>
</gene>
<dbReference type="EMBL" id="JABAHY010000018">
    <property type="protein sequence ID" value="NLS10957.1"/>
    <property type="molecule type" value="Genomic_DNA"/>
</dbReference>
<dbReference type="InterPro" id="IPR018022">
    <property type="entry name" value="IPT"/>
</dbReference>
<organism evidence="14 15">
    <name type="scientific">Nesterenkonia sedimenti</name>
    <dbReference type="NCBI Taxonomy" id="1463632"/>
    <lineage>
        <taxon>Bacteria</taxon>
        <taxon>Bacillati</taxon>
        <taxon>Actinomycetota</taxon>
        <taxon>Actinomycetes</taxon>
        <taxon>Micrococcales</taxon>
        <taxon>Micrococcaceae</taxon>
        <taxon>Nesterenkonia</taxon>
    </lineage>
</organism>
<dbReference type="PANTHER" id="PTHR11088:SF60">
    <property type="entry name" value="TRNA DIMETHYLALLYLTRANSFERASE"/>
    <property type="match status" value="1"/>
</dbReference>
<accession>A0A7X8YF51</accession>
<dbReference type="PANTHER" id="PTHR11088">
    <property type="entry name" value="TRNA DIMETHYLALLYLTRANSFERASE"/>
    <property type="match status" value="1"/>
</dbReference>
<evidence type="ECO:0000256" key="3">
    <source>
        <dbReference type="ARBA" id="ARBA00005842"/>
    </source>
</evidence>
<comment type="caution">
    <text evidence="10">Lacks conserved residue(s) required for the propagation of feature annotation.</text>
</comment>
<dbReference type="RefSeq" id="WP_168888443.1">
    <property type="nucleotide sequence ID" value="NZ_JABAHY010000018.1"/>
</dbReference>
<evidence type="ECO:0000256" key="5">
    <source>
        <dbReference type="ARBA" id="ARBA00022694"/>
    </source>
</evidence>
<evidence type="ECO:0000256" key="1">
    <source>
        <dbReference type="ARBA" id="ARBA00001946"/>
    </source>
</evidence>
<comment type="function">
    <text evidence="2 10 12">Catalyzes the transfer of a dimethylallyl group onto the adenine at position 37 in tRNAs that read codons beginning with uridine, leading to the formation of N6-(dimethylallyl)adenosine (i(6)A).</text>
</comment>
<evidence type="ECO:0000256" key="4">
    <source>
        <dbReference type="ARBA" id="ARBA00022679"/>
    </source>
</evidence>
<dbReference type="Gene3D" id="3.40.50.300">
    <property type="entry name" value="P-loop containing nucleotide triphosphate hydrolases"/>
    <property type="match status" value="1"/>
</dbReference>
<dbReference type="Proteomes" id="UP000523139">
    <property type="component" value="Unassembled WGS sequence"/>
</dbReference>
<feature type="site" description="Interaction with substrate tRNA" evidence="10">
    <location>
        <position position="126"/>
    </location>
</feature>
<dbReference type="NCBIfam" id="TIGR00174">
    <property type="entry name" value="miaA"/>
    <property type="match status" value="1"/>
</dbReference>
<comment type="caution">
    <text evidence="14">The sequence shown here is derived from an EMBL/GenBank/DDBJ whole genome shotgun (WGS) entry which is preliminary data.</text>
</comment>
<dbReference type="InterPro" id="IPR027417">
    <property type="entry name" value="P-loop_NTPase"/>
</dbReference>
<evidence type="ECO:0000256" key="6">
    <source>
        <dbReference type="ARBA" id="ARBA00022741"/>
    </source>
</evidence>
<dbReference type="GO" id="GO:0006400">
    <property type="term" value="P:tRNA modification"/>
    <property type="evidence" value="ECO:0007669"/>
    <property type="project" value="TreeGrafter"/>
</dbReference>
<protein>
    <recommendedName>
        <fullName evidence="10">tRNA dimethylallyltransferase</fullName>
        <ecNumber evidence="10">2.5.1.75</ecNumber>
    </recommendedName>
    <alternativeName>
        <fullName evidence="10">Dimethylallyl diphosphate:tRNA dimethylallyltransferase</fullName>
        <shortName evidence="10">DMAPP:tRNA dimethylallyltransferase</shortName>
        <shortName evidence="10">DMATase</shortName>
    </alternativeName>
    <alternativeName>
        <fullName evidence="10">Isopentenyl-diphosphate:tRNA isopentenyltransferase</fullName>
        <shortName evidence="10">IPP transferase</shortName>
        <shortName evidence="10">IPPT</shortName>
        <shortName evidence="10">IPTase</shortName>
    </alternativeName>
</protein>
<evidence type="ECO:0000256" key="8">
    <source>
        <dbReference type="ARBA" id="ARBA00022842"/>
    </source>
</evidence>
<evidence type="ECO:0000256" key="10">
    <source>
        <dbReference type="HAMAP-Rule" id="MF_00185"/>
    </source>
</evidence>
<dbReference type="InterPro" id="IPR039657">
    <property type="entry name" value="Dimethylallyltransferase"/>
</dbReference>
<dbReference type="EC" id="2.5.1.75" evidence="10"/>
<feature type="region of interest" description="Interaction with substrate tRNA" evidence="10">
    <location>
        <begin position="39"/>
        <end position="42"/>
    </location>
</feature>
<sequence length="308" mass="34225">MNSAAVQPLIALVGPTASGKTGLSLNLAEALDGEIINADSMQFYRGMDIGTAKVTPAERGETPHHLFDTLEVTEEASVAEYQNTAREVIQDIRARGKTPIMVGGSGLYIRAVTDVIEFPPTDPELREQIQQELEADGAAELRQELREADPESAAVIKDDRRLVRALEVIRLTGRSFTSYMPVRRYEPSIEPVVQLGIRMDRTLLHQRIEERVHQMSETGLLEEVRQLAAAGLREGRTAAQAIGYQQFLRVVDGALSVDQAVEETIIATRKFARRQETWFRADPRIHWLDAPADNLTEQAMEVIRAATG</sequence>
<feature type="binding site" evidence="10">
    <location>
        <begin position="14"/>
        <end position="21"/>
    </location>
    <ligand>
        <name>ATP</name>
        <dbReference type="ChEBI" id="CHEBI:30616"/>
    </ligand>
</feature>
<reference evidence="14 15" key="1">
    <citation type="submission" date="2020-04" db="EMBL/GenBank/DDBJ databases">
        <title>Nesterenkonia sp. nov., isolated from marine sediment.</title>
        <authorList>
            <person name="Zhang G."/>
        </authorList>
    </citation>
    <scope>NUCLEOTIDE SEQUENCE [LARGE SCALE GENOMIC DNA]</scope>
    <source>
        <strain evidence="14 15">MY13</strain>
    </source>
</reference>
<keyword evidence="8 10" id="KW-0460">Magnesium</keyword>
<dbReference type="AlphaFoldDB" id="A0A7X8YF51"/>
<comment type="similarity">
    <text evidence="3 10 13">Belongs to the IPP transferase family.</text>
</comment>
<evidence type="ECO:0000313" key="15">
    <source>
        <dbReference type="Proteomes" id="UP000523139"/>
    </source>
</evidence>
<evidence type="ECO:0000256" key="7">
    <source>
        <dbReference type="ARBA" id="ARBA00022840"/>
    </source>
</evidence>
<dbReference type="Pfam" id="PF01715">
    <property type="entry name" value="IPPT"/>
    <property type="match status" value="1"/>
</dbReference>
<feature type="binding site" evidence="10">
    <location>
        <begin position="16"/>
        <end position="21"/>
    </location>
    <ligand>
        <name>substrate</name>
    </ligand>
</feature>
<dbReference type="Gene3D" id="1.10.20.140">
    <property type="match status" value="1"/>
</dbReference>
<dbReference type="GO" id="GO:0005524">
    <property type="term" value="F:ATP binding"/>
    <property type="evidence" value="ECO:0007669"/>
    <property type="project" value="UniProtKB-UniRule"/>
</dbReference>
<keyword evidence="5 10" id="KW-0819">tRNA processing</keyword>
<evidence type="ECO:0000256" key="12">
    <source>
        <dbReference type="RuleBase" id="RU003784"/>
    </source>
</evidence>
<name>A0A7X8YF51_9MICC</name>
<evidence type="ECO:0000256" key="11">
    <source>
        <dbReference type="RuleBase" id="RU003783"/>
    </source>
</evidence>
<evidence type="ECO:0000256" key="13">
    <source>
        <dbReference type="RuleBase" id="RU003785"/>
    </source>
</evidence>
<evidence type="ECO:0000256" key="9">
    <source>
        <dbReference type="ARBA" id="ARBA00049563"/>
    </source>
</evidence>
<comment type="subunit">
    <text evidence="10">Monomer.</text>
</comment>
<proteinExistence type="inferred from homology"/>
<keyword evidence="6 10" id="KW-0547">Nucleotide-binding</keyword>
<keyword evidence="15" id="KW-1185">Reference proteome</keyword>
<feature type="site" description="Interaction with substrate tRNA" evidence="10">
    <location>
        <position position="105"/>
    </location>
</feature>
<evidence type="ECO:0000313" key="14">
    <source>
        <dbReference type="EMBL" id="NLS10957.1"/>
    </source>
</evidence>
<dbReference type="SUPFAM" id="SSF52540">
    <property type="entry name" value="P-loop containing nucleoside triphosphate hydrolases"/>
    <property type="match status" value="2"/>
</dbReference>